<dbReference type="RefSeq" id="WP_169491097.1">
    <property type="nucleotide sequence ID" value="NZ_JABBGJ010000084.1"/>
</dbReference>
<dbReference type="AlphaFoldDB" id="A0A848IT29"/>
<accession>A0A848IT29</accession>
<proteinExistence type="predicted"/>
<gene>
    <name evidence="1" type="ORF">HHL24_41700</name>
</gene>
<evidence type="ECO:0000313" key="1">
    <source>
        <dbReference type="EMBL" id="NMM04350.1"/>
    </source>
</evidence>
<dbReference type="EMBL" id="JABBGJ010000084">
    <property type="protein sequence ID" value="NMM04350.1"/>
    <property type="molecule type" value="Genomic_DNA"/>
</dbReference>
<keyword evidence="2" id="KW-1185">Reference proteome</keyword>
<dbReference type="GO" id="GO:0015774">
    <property type="term" value="P:polysaccharide transport"/>
    <property type="evidence" value="ECO:0007669"/>
    <property type="project" value="InterPro"/>
</dbReference>
<sequence>MKQRITGQQATANPAIDLRNITRGLRSMSWLTRRSEHLWIDRWFGRLALRLARVCGKRVSAAWPGPVWSRGVSGTPLLSWFNAPITDASADAFAIAINSALTVAVEHNRSVGASPEVERLMQRLVRSHASTKRRSQSDCPAALFETKRLTRVMLIDERARSHGLGAIAIRNSRRTFMRMVQAARSAHPQAEFWIAPSDDNGTGRWLSSSVSAMPPGIRRLADHESLCAALPHVDHVYTLGASEGMHALLAGLPVHVFGAPYYAGWGLTDDDLHLPNRSARPTLAALFDVVFLRLTRYLNPFTHALGTLDDLLDSIELQRAVRHRFADLQHVAGIRFQWWKRPFATPYVSAGGATLRWTREPQSVQTSECAVLWGARSAEGLAPEVRRVRIEDGFFHSTGLGSDMIAPRSQVIDRRGLYFDASQPSDLSVLLNETEFSAAELARAAALRDQVVKLGVTKYNLGRRRPAWSAPEGKQVVLVPGQVADDASIRLGTRAIGTADALLREVRRLRPDAFVVYKPHPDVLSGNRNGLIDAQQLADVVDTEADLLSLVDVADEVHTLSSLAGFDALLRGKAVFTYGLPFYAGWGLTHDALAPVPWRHRTLTLDMLCAGALLHYPLYWDWRTRLFTTPEAVVDQLASQAARPLEQVRGNRMRPLRKAIRWTRNGICHASWHFRQRFTLHSK</sequence>
<evidence type="ECO:0000313" key="2">
    <source>
        <dbReference type="Proteomes" id="UP000544134"/>
    </source>
</evidence>
<dbReference type="CDD" id="cd16439">
    <property type="entry name" value="beta_Kdo_transferase_KpsC_2"/>
    <property type="match status" value="1"/>
</dbReference>
<comment type="caution">
    <text evidence="1">The sequence shown here is derived from an EMBL/GenBank/DDBJ whole genome shotgun (WGS) entry which is preliminary data.</text>
</comment>
<dbReference type="Proteomes" id="UP000544134">
    <property type="component" value="Unassembled WGS sequence"/>
</dbReference>
<organism evidence="1 2">
    <name type="scientific">Paraburkholderia polaris</name>
    <dbReference type="NCBI Taxonomy" id="2728848"/>
    <lineage>
        <taxon>Bacteria</taxon>
        <taxon>Pseudomonadati</taxon>
        <taxon>Pseudomonadota</taxon>
        <taxon>Betaproteobacteria</taxon>
        <taxon>Burkholderiales</taxon>
        <taxon>Burkholderiaceae</taxon>
        <taxon>Paraburkholderia</taxon>
    </lineage>
</organism>
<dbReference type="GO" id="GO:0000271">
    <property type="term" value="P:polysaccharide biosynthetic process"/>
    <property type="evidence" value="ECO:0007669"/>
    <property type="project" value="InterPro"/>
</dbReference>
<name>A0A848IT29_9BURK</name>
<protein>
    <submittedName>
        <fullName evidence="1">Capsular biosynthesis protein</fullName>
    </submittedName>
</protein>
<dbReference type="Pfam" id="PF05159">
    <property type="entry name" value="Capsule_synth"/>
    <property type="match status" value="2"/>
</dbReference>
<dbReference type="InterPro" id="IPR007833">
    <property type="entry name" value="Capsule_polysaccharide_synth"/>
</dbReference>
<reference evidence="1 2" key="1">
    <citation type="submission" date="2020-04" db="EMBL/GenBank/DDBJ databases">
        <title>Paraburkholderia sp. RP-4-7 isolated from soil.</title>
        <authorList>
            <person name="Dahal R.H."/>
        </authorList>
    </citation>
    <scope>NUCLEOTIDE SEQUENCE [LARGE SCALE GENOMIC DNA]</scope>
    <source>
        <strain evidence="1 2">RP-4-7</strain>
    </source>
</reference>